<proteinExistence type="predicted"/>
<gene>
    <name evidence="2" type="ORF">BJ554DRAFT_5372</name>
</gene>
<protein>
    <submittedName>
        <fullName evidence="2">Uncharacterized protein</fullName>
    </submittedName>
</protein>
<evidence type="ECO:0000256" key="1">
    <source>
        <dbReference type="SAM" id="MobiDB-lite"/>
    </source>
</evidence>
<organism evidence="2 3">
    <name type="scientific">Olpidium bornovanus</name>
    <dbReference type="NCBI Taxonomy" id="278681"/>
    <lineage>
        <taxon>Eukaryota</taxon>
        <taxon>Fungi</taxon>
        <taxon>Fungi incertae sedis</taxon>
        <taxon>Olpidiomycota</taxon>
        <taxon>Olpidiomycotina</taxon>
        <taxon>Olpidiomycetes</taxon>
        <taxon>Olpidiales</taxon>
        <taxon>Olpidiaceae</taxon>
        <taxon>Olpidium</taxon>
    </lineage>
</organism>
<dbReference type="EMBL" id="JAEFCI010002307">
    <property type="protein sequence ID" value="KAG5462319.1"/>
    <property type="molecule type" value="Genomic_DNA"/>
</dbReference>
<reference evidence="2 3" key="1">
    <citation type="journal article" name="Sci. Rep.">
        <title>Genome-scale phylogenetic analyses confirm Olpidium as the closest living zoosporic fungus to the non-flagellated, terrestrial fungi.</title>
        <authorList>
            <person name="Chang Y."/>
            <person name="Rochon D."/>
            <person name="Sekimoto S."/>
            <person name="Wang Y."/>
            <person name="Chovatia M."/>
            <person name="Sandor L."/>
            <person name="Salamov A."/>
            <person name="Grigoriev I.V."/>
            <person name="Stajich J.E."/>
            <person name="Spatafora J.W."/>
        </authorList>
    </citation>
    <scope>NUCLEOTIDE SEQUENCE [LARGE SCALE GENOMIC DNA]</scope>
    <source>
        <strain evidence="2">S191</strain>
    </source>
</reference>
<keyword evidence="3" id="KW-1185">Reference proteome</keyword>
<sequence>MSGEVVDLTLPAFQDRESGHQDEDKFITAFGGRMCVEAVDSAFPVLSKAGDGPTGPPSGGRRDVTPQRGVQ</sequence>
<dbReference type="AlphaFoldDB" id="A0A8H7ZZQ1"/>
<comment type="caution">
    <text evidence="2">The sequence shown here is derived from an EMBL/GenBank/DDBJ whole genome shotgun (WGS) entry which is preliminary data.</text>
</comment>
<dbReference type="Proteomes" id="UP000673691">
    <property type="component" value="Unassembled WGS sequence"/>
</dbReference>
<evidence type="ECO:0000313" key="3">
    <source>
        <dbReference type="Proteomes" id="UP000673691"/>
    </source>
</evidence>
<accession>A0A8H7ZZQ1</accession>
<evidence type="ECO:0000313" key="2">
    <source>
        <dbReference type="EMBL" id="KAG5462319.1"/>
    </source>
</evidence>
<feature type="region of interest" description="Disordered" evidence="1">
    <location>
        <begin position="46"/>
        <end position="71"/>
    </location>
</feature>
<name>A0A8H7ZZQ1_9FUNG</name>